<dbReference type="PANTHER" id="PTHR43072:SF23">
    <property type="entry name" value="UPF0039 PROTEIN C11D3.02C"/>
    <property type="match status" value="1"/>
</dbReference>
<dbReference type="EMBL" id="VBAM01000056">
    <property type="protein sequence ID" value="TMJ15469.1"/>
    <property type="molecule type" value="Genomic_DNA"/>
</dbReference>
<dbReference type="Pfam" id="PF00583">
    <property type="entry name" value="Acetyltransf_1"/>
    <property type="match status" value="1"/>
</dbReference>
<feature type="domain" description="N-acetyltransferase" evidence="3">
    <location>
        <begin position="182"/>
        <end position="293"/>
    </location>
</feature>
<name>A0A537M5D1_9BACT</name>
<accession>A0A537M5D1</accession>
<organism evidence="4 5">
    <name type="scientific">Candidatus Segetimicrobium genomatis</name>
    <dbReference type="NCBI Taxonomy" id="2569760"/>
    <lineage>
        <taxon>Bacteria</taxon>
        <taxon>Bacillati</taxon>
        <taxon>Candidatus Sysuimicrobiota</taxon>
        <taxon>Candidatus Sysuimicrobiia</taxon>
        <taxon>Candidatus Sysuimicrobiales</taxon>
        <taxon>Candidatus Segetimicrobiaceae</taxon>
        <taxon>Candidatus Segetimicrobium</taxon>
    </lineage>
</organism>
<comment type="caution">
    <text evidence="4">The sequence shown here is derived from an EMBL/GenBank/DDBJ whole genome shotgun (WGS) entry which is preliminary data.</text>
</comment>
<dbReference type="CDD" id="cd04301">
    <property type="entry name" value="NAT_SF"/>
    <property type="match status" value="1"/>
</dbReference>
<evidence type="ECO:0000259" key="3">
    <source>
        <dbReference type="PROSITE" id="PS51186"/>
    </source>
</evidence>
<sequence length="293" mass="30971">MSAGPAVAAYRQEMLPEVLDVWNAALGDRFPLSRELFVQNAIADPHFDPEGCWVAHRPAPAGVVGICLAKIAREPLAADGALPDRGWISLLAVHPASQRRGVGRALLRQAEGYLRARGRRRAVLGGDPDHFLPGIPLATGALAFFASCGYRLAGDAYDLRRSLAGYETPAAVAAATAAHPDVVIRPLGTGEAPRLLAFLDEAFPGRWRYTVGRFLDSGGSIGDIMGVVERGGVAGFAHLFHPASRWIGPSIAWAARTTGRAGGLGPMGLARALRGRGLGLALLDRAVRRLADL</sequence>
<protein>
    <submittedName>
        <fullName evidence="4">GNAT family N-acetyltransferase</fullName>
    </submittedName>
</protein>
<keyword evidence="1 4" id="KW-0808">Transferase</keyword>
<dbReference type="InterPro" id="IPR016181">
    <property type="entry name" value="Acyl_CoA_acyltransferase"/>
</dbReference>
<dbReference type="AlphaFoldDB" id="A0A537M5D1"/>
<dbReference type="Gene3D" id="3.40.630.30">
    <property type="match status" value="2"/>
</dbReference>
<gene>
    <name evidence="4" type="ORF">E6H02_01900</name>
</gene>
<dbReference type="PROSITE" id="PS51186">
    <property type="entry name" value="GNAT"/>
    <property type="match status" value="2"/>
</dbReference>
<dbReference type="SUPFAM" id="SSF55729">
    <property type="entry name" value="Acyl-CoA N-acyltransferases (Nat)"/>
    <property type="match status" value="2"/>
</dbReference>
<evidence type="ECO:0000256" key="2">
    <source>
        <dbReference type="ARBA" id="ARBA00023315"/>
    </source>
</evidence>
<proteinExistence type="predicted"/>
<keyword evidence="2" id="KW-0012">Acyltransferase</keyword>
<reference evidence="4 5" key="1">
    <citation type="journal article" date="2019" name="Nat. Microbiol.">
        <title>Mediterranean grassland soil C-N compound turnover is dependent on rainfall and depth, and is mediated by genomically divergent microorganisms.</title>
        <authorList>
            <person name="Diamond S."/>
            <person name="Andeer P.F."/>
            <person name="Li Z."/>
            <person name="Crits-Christoph A."/>
            <person name="Burstein D."/>
            <person name="Anantharaman K."/>
            <person name="Lane K.R."/>
            <person name="Thomas B.C."/>
            <person name="Pan C."/>
            <person name="Northen T.R."/>
            <person name="Banfield J.F."/>
        </authorList>
    </citation>
    <scope>NUCLEOTIDE SEQUENCE [LARGE SCALE GENOMIC DNA]</scope>
    <source>
        <strain evidence="4">NP_5</strain>
    </source>
</reference>
<dbReference type="PANTHER" id="PTHR43072">
    <property type="entry name" value="N-ACETYLTRANSFERASE"/>
    <property type="match status" value="1"/>
</dbReference>
<dbReference type="GO" id="GO:0016747">
    <property type="term" value="F:acyltransferase activity, transferring groups other than amino-acyl groups"/>
    <property type="evidence" value="ECO:0007669"/>
    <property type="project" value="InterPro"/>
</dbReference>
<dbReference type="Proteomes" id="UP000320393">
    <property type="component" value="Unassembled WGS sequence"/>
</dbReference>
<evidence type="ECO:0000313" key="4">
    <source>
        <dbReference type="EMBL" id="TMJ15469.1"/>
    </source>
</evidence>
<feature type="non-terminal residue" evidence="4">
    <location>
        <position position="293"/>
    </location>
</feature>
<evidence type="ECO:0000256" key="1">
    <source>
        <dbReference type="ARBA" id="ARBA00022679"/>
    </source>
</evidence>
<dbReference type="InterPro" id="IPR000182">
    <property type="entry name" value="GNAT_dom"/>
</dbReference>
<evidence type="ECO:0000313" key="5">
    <source>
        <dbReference type="Proteomes" id="UP000320393"/>
    </source>
</evidence>
<feature type="domain" description="N-acetyltransferase" evidence="3">
    <location>
        <begin position="5"/>
        <end position="172"/>
    </location>
</feature>